<comment type="similarity">
    <text evidence="2">Belongs to the dpy-19 family.</text>
</comment>
<proteinExistence type="inferred from homology"/>
<evidence type="ECO:0000256" key="5">
    <source>
        <dbReference type="ARBA" id="ARBA00022692"/>
    </source>
</evidence>
<keyword evidence="6 8" id="KW-1133">Transmembrane helix</keyword>
<evidence type="ECO:0000256" key="8">
    <source>
        <dbReference type="SAM" id="Phobius"/>
    </source>
</evidence>
<sequence>PIVFDDDKNSLSVSYFYHLFQTCAYTIMAVLIMRLKLFLTPQLCLLTSLVMNKHFWPSEYSNYPQEQMMLWINDNTHNESIFSGIMPTMANLKLSTRRPIVLHPHYEHAKIRRRVKLMYSMFSRKPLKRIYQILKNYNVTYYVYERHWCTIENRPLGCSFPEMYDLDDIENRRNELTCKQLERQSMPYFKPVFNYDYITIYQVM</sequence>
<evidence type="ECO:0000313" key="10">
    <source>
        <dbReference type="EMBL" id="CAF1490652.1"/>
    </source>
</evidence>
<dbReference type="GO" id="GO:0005637">
    <property type="term" value="C:nuclear inner membrane"/>
    <property type="evidence" value="ECO:0007669"/>
    <property type="project" value="TreeGrafter"/>
</dbReference>
<dbReference type="EMBL" id="CAJOBC010087183">
    <property type="protein sequence ID" value="CAF4353677.1"/>
    <property type="molecule type" value="Genomic_DNA"/>
</dbReference>
<dbReference type="InterPro" id="IPR018732">
    <property type="entry name" value="Dpy-19/Dpy-19-like"/>
</dbReference>
<name>A0A815SIQ3_9BILA</name>
<dbReference type="Proteomes" id="UP000681722">
    <property type="component" value="Unassembled WGS sequence"/>
</dbReference>
<feature type="transmembrane region" description="Helical" evidence="8">
    <location>
        <begin position="15"/>
        <end position="33"/>
    </location>
</feature>
<protein>
    <submittedName>
        <fullName evidence="10">Uncharacterized protein</fullName>
    </submittedName>
</protein>
<reference evidence="10" key="1">
    <citation type="submission" date="2021-02" db="EMBL/GenBank/DDBJ databases">
        <authorList>
            <person name="Nowell W R."/>
        </authorList>
    </citation>
    <scope>NUCLEOTIDE SEQUENCE</scope>
</reference>
<evidence type="ECO:0000256" key="2">
    <source>
        <dbReference type="ARBA" id="ARBA00008744"/>
    </source>
</evidence>
<accession>A0A815SIQ3</accession>
<dbReference type="Proteomes" id="UP000677228">
    <property type="component" value="Unassembled WGS sequence"/>
</dbReference>
<dbReference type="OrthoDB" id="6019623at2759"/>
<evidence type="ECO:0000313" key="12">
    <source>
        <dbReference type="EMBL" id="CAF4353677.1"/>
    </source>
</evidence>
<evidence type="ECO:0000313" key="13">
    <source>
        <dbReference type="Proteomes" id="UP000663829"/>
    </source>
</evidence>
<comment type="caution">
    <text evidence="10">The sequence shown here is derived from an EMBL/GenBank/DDBJ whole genome shotgun (WGS) entry which is preliminary data.</text>
</comment>
<feature type="non-terminal residue" evidence="10">
    <location>
        <position position="204"/>
    </location>
</feature>
<dbReference type="AlphaFoldDB" id="A0A815SIQ3"/>
<gene>
    <name evidence="10" type="ORF">GPM918_LOCUS36238</name>
    <name evidence="9" type="ORF">OVA965_LOCUS30257</name>
    <name evidence="12" type="ORF">SRO942_LOCUS36966</name>
    <name evidence="11" type="ORF">TMI583_LOCUS31054</name>
</gene>
<evidence type="ECO:0000256" key="3">
    <source>
        <dbReference type="ARBA" id="ARBA00022676"/>
    </source>
</evidence>
<evidence type="ECO:0000313" key="9">
    <source>
        <dbReference type="EMBL" id="CAF1339158.1"/>
    </source>
</evidence>
<evidence type="ECO:0000256" key="7">
    <source>
        <dbReference type="ARBA" id="ARBA00023136"/>
    </source>
</evidence>
<evidence type="ECO:0000256" key="6">
    <source>
        <dbReference type="ARBA" id="ARBA00022989"/>
    </source>
</evidence>
<evidence type="ECO:0000313" key="11">
    <source>
        <dbReference type="EMBL" id="CAF4150352.1"/>
    </source>
</evidence>
<keyword evidence="13" id="KW-1185">Reference proteome</keyword>
<keyword evidence="7 8" id="KW-0472">Membrane</keyword>
<dbReference type="Pfam" id="PF10034">
    <property type="entry name" value="Dpy19"/>
    <property type="match status" value="2"/>
</dbReference>
<evidence type="ECO:0000256" key="1">
    <source>
        <dbReference type="ARBA" id="ARBA00004141"/>
    </source>
</evidence>
<keyword evidence="4" id="KW-0808">Transferase</keyword>
<keyword evidence="5 8" id="KW-0812">Transmembrane</keyword>
<comment type="subcellular location">
    <subcellularLocation>
        <location evidence="1">Membrane</location>
        <topology evidence="1">Multi-pass membrane protein</topology>
    </subcellularLocation>
</comment>
<organism evidence="10 13">
    <name type="scientific">Didymodactylos carnosus</name>
    <dbReference type="NCBI Taxonomy" id="1234261"/>
    <lineage>
        <taxon>Eukaryota</taxon>
        <taxon>Metazoa</taxon>
        <taxon>Spiralia</taxon>
        <taxon>Gnathifera</taxon>
        <taxon>Rotifera</taxon>
        <taxon>Eurotatoria</taxon>
        <taxon>Bdelloidea</taxon>
        <taxon>Philodinida</taxon>
        <taxon>Philodinidae</taxon>
        <taxon>Didymodactylos</taxon>
    </lineage>
</organism>
<dbReference type="GO" id="GO:0000030">
    <property type="term" value="F:mannosyltransferase activity"/>
    <property type="evidence" value="ECO:0007669"/>
    <property type="project" value="TreeGrafter"/>
</dbReference>
<keyword evidence="3" id="KW-0328">Glycosyltransferase</keyword>
<dbReference type="PANTHER" id="PTHR31488:SF1">
    <property type="entry name" value="C-MANNOSYLTRANSFERASE DPY19L1"/>
    <property type="match status" value="1"/>
</dbReference>
<dbReference type="Proteomes" id="UP000663829">
    <property type="component" value="Unassembled WGS sequence"/>
</dbReference>
<dbReference type="EMBL" id="CAJNOQ010021695">
    <property type="protein sequence ID" value="CAF1490652.1"/>
    <property type="molecule type" value="Genomic_DNA"/>
</dbReference>
<dbReference type="Proteomes" id="UP000682733">
    <property type="component" value="Unassembled WGS sequence"/>
</dbReference>
<dbReference type="EMBL" id="CAJOBA010043502">
    <property type="protein sequence ID" value="CAF4150352.1"/>
    <property type="molecule type" value="Genomic_DNA"/>
</dbReference>
<dbReference type="PANTHER" id="PTHR31488">
    <property type="entry name" value="DPY-19-LIKE 1, LIKE (H. SAPIENS)"/>
    <property type="match status" value="1"/>
</dbReference>
<evidence type="ECO:0000256" key="4">
    <source>
        <dbReference type="ARBA" id="ARBA00022679"/>
    </source>
</evidence>
<dbReference type="EMBL" id="CAJNOK010021878">
    <property type="protein sequence ID" value="CAF1339158.1"/>
    <property type="molecule type" value="Genomic_DNA"/>
</dbReference>